<feature type="region of interest" description="Disordered" evidence="1">
    <location>
        <begin position="1"/>
        <end position="48"/>
    </location>
</feature>
<dbReference type="Proteomes" id="UP001500456">
    <property type="component" value="Unassembled WGS sequence"/>
</dbReference>
<evidence type="ECO:0008006" key="4">
    <source>
        <dbReference type="Google" id="ProtNLM"/>
    </source>
</evidence>
<dbReference type="EMBL" id="BAAAZX010000002">
    <property type="protein sequence ID" value="GAA3979480.1"/>
    <property type="molecule type" value="Genomic_DNA"/>
</dbReference>
<evidence type="ECO:0000313" key="3">
    <source>
        <dbReference type="Proteomes" id="UP001500456"/>
    </source>
</evidence>
<evidence type="ECO:0000313" key="2">
    <source>
        <dbReference type="EMBL" id="GAA3979480.1"/>
    </source>
</evidence>
<protein>
    <recommendedName>
        <fullName evidence="4">DNA primase</fullName>
    </recommendedName>
</protein>
<sequence>MLDGFESEDDEEDEDEVEADESDFESEDVDDFADAGALLDDEPRLSLR</sequence>
<comment type="caution">
    <text evidence="2">The sequence shown here is derived from an EMBL/GenBank/DDBJ whole genome shotgun (WGS) entry which is preliminary data.</text>
</comment>
<gene>
    <name evidence="2" type="ORF">GCM10022232_09300</name>
</gene>
<proteinExistence type="predicted"/>
<organism evidence="2 3">
    <name type="scientific">Streptomyces plumbiresistens</name>
    <dbReference type="NCBI Taxonomy" id="511811"/>
    <lineage>
        <taxon>Bacteria</taxon>
        <taxon>Bacillati</taxon>
        <taxon>Actinomycetota</taxon>
        <taxon>Actinomycetes</taxon>
        <taxon>Kitasatosporales</taxon>
        <taxon>Streptomycetaceae</taxon>
        <taxon>Streptomyces</taxon>
    </lineage>
</organism>
<keyword evidence="3" id="KW-1185">Reference proteome</keyword>
<name>A0ABP7QBX7_9ACTN</name>
<accession>A0ABP7QBX7</accession>
<evidence type="ECO:0000256" key="1">
    <source>
        <dbReference type="SAM" id="MobiDB-lite"/>
    </source>
</evidence>
<feature type="compositionally biased region" description="Acidic residues" evidence="1">
    <location>
        <begin position="1"/>
        <end position="33"/>
    </location>
</feature>
<reference evidence="3" key="1">
    <citation type="journal article" date="2019" name="Int. J. Syst. Evol. Microbiol.">
        <title>The Global Catalogue of Microorganisms (GCM) 10K type strain sequencing project: providing services to taxonomists for standard genome sequencing and annotation.</title>
        <authorList>
            <consortium name="The Broad Institute Genomics Platform"/>
            <consortium name="The Broad Institute Genome Sequencing Center for Infectious Disease"/>
            <person name="Wu L."/>
            <person name="Ma J."/>
        </authorList>
    </citation>
    <scope>NUCLEOTIDE SEQUENCE [LARGE SCALE GENOMIC DNA]</scope>
    <source>
        <strain evidence="3">JCM 16924</strain>
    </source>
</reference>